<evidence type="ECO:0000313" key="6">
    <source>
        <dbReference type="Proteomes" id="UP001570846"/>
    </source>
</evidence>
<feature type="compositionally biased region" description="Basic and acidic residues" evidence="1">
    <location>
        <begin position="44"/>
        <end position="64"/>
    </location>
</feature>
<feature type="chain" id="PRO_5024281707" evidence="2">
    <location>
        <begin position="21"/>
        <end position="170"/>
    </location>
</feature>
<organism evidence="3 5">
    <name type="scientific">Rufibacter glacialis</name>
    <dbReference type="NCBI Taxonomy" id="1259555"/>
    <lineage>
        <taxon>Bacteria</taxon>
        <taxon>Pseudomonadati</taxon>
        <taxon>Bacteroidota</taxon>
        <taxon>Cytophagia</taxon>
        <taxon>Cytophagales</taxon>
        <taxon>Hymenobacteraceae</taxon>
        <taxon>Rufibacter</taxon>
    </lineage>
</organism>
<dbReference type="EMBL" id="VKKZ01000010">
    <property type="protein sequence ID" value="KAA6437687.1"/>
    <property type="molecule type" value="Genomic_DNA"/>
</dbReference>
<dbReference type="RefSeq" id="WP_149097308.1">
    <property type="nucleotide sequence ID" value="NZ_BMMG01000001.1"/>
</dbReference>
<name>A0A5M8QN88_9BACT</name>
<dbReference type="OrthoDB" id="894263at2"/>
<feature type="region of interest" description="Disordered" evidence="1">
    <location>
        <begin position="17"/>
        <end position="118"/>
    </location>
</feature>
<dbReference type="Proteomes" id="UP000323866">
    <property type="component" value="Unassembled WGS sequence"/>
</dbReference>
<evidence type="ECO:0000313" key="4">
    <source>
        <dbReference type="EMBL" id="MFA1772659.1"/>
    </source>
</evidence>
<reference evidence="4 6" key="3">
    <citation type="submission" date="2024-08" db="EMBL/GenBank/DDBJ databases">
        <authorList>
            <person name="Wei W."/>
        </authorList>
    </citation>
    <scope>NUCLEOTIDE SEQUENCE [LARGE SCALE GENOMIC DNA]</scope>
    <source>
        <strain evidence="4 6">XU2</strain>
    </source>
</reference>
<evidence type="ECO:0000256" key="1">
    <source>
        <dbReference type="SAM" id="MobiDB-lite"/>
    </source>
</evidence>
<keyword evidence="6" id="KW-1185">Reference proteome</keyword>
<evidence type="ECO:0000313" key="5">
    <source>
        <dbReference type="Proteomes" id="UP000323866"/>
    </source>
</evidence>
<sequence>MTAVLFAASLALLVCPTASAQEKDKKHKEGKEYKENKEKKNKKDKGYQDQQWHENQNEQTRPRENGALGGILGRVILPPRGTAGPRQLQGVPKGHYPPPGQCRIWYPNRPPGHQPPPTDCQNLYGARLEPGAFILSGDRAYDAEYDWREEERRRPGSVTRDILDILFPRR</sequence>
<comment type="caution">
    <text evidence="3">The sequence shown here is derived from an EMBL/GenBank/DDBJ whole genome shotgun (WGS) entry which is preliminary data.</text>
</comment>
<protein>
    <submittedName>
        <fullName evidence="3">Uncharacterized protein</fullName>
    </submittedName>
</protein>
<keyword evidence="2" id="KW-0732">Signal</keyword>
<proteinExistence type="predicted"/>
<accession>A0A5M8QN88</accession>
<gene>
    <name evidence="4" type="ORF">ACD591_15275</name>
    <name evidence="3" type="ORF">FOE74_04065</name>
</gene>
<feature type="signal peptide" evidence="2">
    <location>
        <begin position="1"/>
        <end position="20"/>
    </location>
</feature>
<evidence type="ECO:0000256" key="2">
    <source>
        <dbReference type="SAM" id="SignalP"/>
    </source>
</evidence>
<reference evidence="3 5" key="2">
    <citation type="submission" date="2019-09" db="EMBL/GenBank/DDBJ databases">
        <title>A bacterium isolated from glacier soil.</title>
        <authorList>
            <person name="Liu Q."/>
        </authorList>
    </citation>
    <scope>NUCLEOTIDE SEQUENCE [LARGE SCALE GENOMIC DNA]</scope>
    <source>
        <strain evidence="3 5">MDT1-10-3</strain>
    </source>
</reference>
<feature type="compositionally biased region" description="Basic and acidic residues" evidence="1">
    <location>
        <begin position="21"/>
        <end position="38"/>
    </location>
</feature>
<reference evidence="3 5" key="1">
    <citation type="submission" date="2019-07" db="EMBL/GenBank/DDBJ databases">
        <authorList>
            <person name="Qu J.-H."/>
        </authorList>
    </citation>
    <scope>NUCLEOTIDE SEQUENCE [LARGE SCALE GENOMIC DNA]</scope>
    <source>
        <strain evidence="3 5">MDT1-10-3</strain>
    </source>
</reference>
<evidence type="ECO:0000313" key="3">
    <source>
        <dbReference type="EMBL" id="KAA6437687.1"/>
    </source>
</evidence>
<feature type="compositionally biased region" description="Pro residues" evidence="1">
    <location>
        <begin position="108"/>
        <end position="118"/>
    </location>
</feature>
<dbReference type="EMBL" id="JBGOGF010000008">
    <property type="protein sequence ID" value="MFA1772659.1"/>
    <property type="molecule type" value="Genomic_DNA"/>
</dbReference>
<dbReference type="AlphaFoldDB" id="A0A5M8QN88"/>
<dbReference type="Proteomes" id="UP001570846">
    <property type="component" value="Unassembled WGS sequence"/>
</dbReference>